<dbReference type="SFLD" id="SFLDG01135">
    <property type="entry name" value="C1.5.6:_HAD__Beta-PGM__Phospha"/>
    <property type="match status" value="1"/>
</dbReference>
<dbReference type="InterPro" id="IPR023198">
    <property type="entry name" value="PGP-like_dom2"/>
</dbReference>
<keyword evidence="5" id="KW-0119">Carbohydrate metabolism</keyword>
<dbReference type="SFLD" id="SFLDS00003">
    <property type="entry name" value="Haloacid_Dehalogenase"/>
    <property type="match status" value="1"/>
</dbReference>
<dbReference type="NCBIfam" id="NF008087">
    <property type="entry name" value="PRK10826.1"/>
    <property type="match status" value="1"/>
</dbReference>
<dbReference type="SUPFAM" id="SSF56784">
    <property type="entry name" value="HAD-like"/>
    <property type="match status" value="1"/>
</dbReference>
<evidence type="ECO:0000313" key="6">
    <source>
        <dbReference type="EMBL" id="GAA0874718.1"/>
    </source>
</evidence>
<dbReference type="InterPro" id="IPR006439">
    <property type="entry name" value="HAD-SF_hydro_IA"/>
</dbReference>
<accession>A0ABP3Y239</accession>
<dbReference type="EMBL" id="BAAAFH010000003">
    <property type="protein sequence ID" value="GAA0874718.1"/>
    <property type="molecule type" value="Genomic_DNA"/>
</dbReference>
<evidence type="ECO:0000256" key="5">
    <source>
        <dbReference type="ARBA" id="ARBA00023277"/>
    </source>
</evidence>
<sequence>MLEAVIFDMDGVIVDSEPFWKLAEKDTFTALGVEVNEELTQFTQKMTTQEVTRFWFEQFPWKGKTHEEVEQMVITRVVELIEQQNCVFPGIQHFVQSLKNKNILTGLATNSPASIIPVVLQKSGLSTLFDTISSAEFEPKGKPHPDIYLNTAKRLEVAPEKCIVIEDSDSGITAAKRAGMKVIQHTNDLQNPKHPLADFFLDNYHPDQLAELNTFLN</sequence>
<dbReference type="InterPro" id="IPR036412">
    <property type="entry name" value="HAD-like_sf"/>
</dbReference>
<evidence type="ECO:0000256" key="2">
    <source>
        <dbReference type="ARBA" id="ARBA00006171"/>
    </source>
</evidence>
<keyword evidence="3" id="KW-0479">Metal-binding</keyword>
<dbReference type="Pfam" id="PF00702">
    <property type="entry name" value="Hydrolase"/>
    <property type="match status" value="1"/>
</dbReference>
<evidence type="ECO:0000256" key="1">
    <source>
        <dbReference type="ARBA" id="ARBA00001946"/>
    </source>
</evidence>
<dbReference type="Gene3D" id="1.10.150.240">
    <property type="entry name" value="Putative phosphatase, domain 2"/>
    <property type="match status" value="1"/>
</dbReference>
<dbReference type="Proteomes" id="UP001501126">
    <property type="component" value="Unassembled WGS sequence"/>
</dbReference>
<organism evidence="6 7">
    <name type="scientific">Wandonia haliotis</name>
    <dbReference type="NCBI Taxonomy" id="574963"/>
    <lineage>
        <taxon>Bacteria</taxon>
        <taxon>Pseudomonadati</taxon>
        <taxon>Bacteroidota</taxon>
        <taxon>Flavobacteriia</taxon>
        <taxon>Flavobacteriales</taxon>
        <taxon>Crocinitomicaceae</taxon>
        <taxon>Wandonia</taxon>
    </lineage>
</organism>
<reference evidence="7" key="1">
    <citation type="journal article" date="2019" name="Int. J. Syst. Evol. Microbiol.">
        <title>The Global Catalogue of Microorganisms (GCM) 10K type strain sequencing project: providing services to taxonomists for standard genome sequencing and annotation.</title>
        <authorList>
            <consortium name="The Broad Institute Genomics Platform"/>
            <consortium name="The Broad Institute Genome Sequencing Center for Infectious Disease"/>
            <person name="Wu L."/>
            <person name="Ma J."/>
        </authorList>
    </citation>
    <scope>NUCLEOTIDE SEQUENCE [LARGE SCALE GENOMIC DNA]</scope>
    <source>
        <strain evidence="7">JCM 16083</strain>
    </source>
</reference>
<dbReference type="PANTHER" id="PTHR46193">
    <property type="entry name" value="6-PHOSPHOGLUCONATE PHOSPHATASE"/>
    <property type="match status" value="1"/>
</dbReference>
<protein>
    <submittedName>
        <fullName evidence="6">Hexitol phosphatase HxpB</fullName>
    </submittedName>
</protein>
<keyword evidence="4" id="KW-0460">Magnesium</keyword>
<dbReference type="InterPro" id="IPR051600">
    <property type="entry name" value="Beta-PGM-like"/>
</dbReference>
<dbReference type="PANTHER" id="PTHR46193:SF18">
    <property type="entry name" value="HEXITOL PHOSPHATASE B"/>
    <property type="match status" value="1"/>
</dbReference>
<comment type="caution">
    <text evidence="6">The sequence shown here is derived from an EMBL/GenBank/DDBJ whole genome shotgun (WGS) entry which is preliminary data.</text>
</comment>
<dbReference type="SFLD" id="SFLDG01129">
    <property type="entry name" value="C1.5:_HAD__Beta-PGM__Phosphata"/>
    <property type="match status" value="1"/>
</dbReference>
<comment type="cofactor">
    <cofactor evidence="1">
        <name>Mg(2+)</name>
        <dbReference type="ChEBI" id="CHEBI:18420"/>
    </cofactor>
</comment>
<proteinExistence type="inferred from homology"/>
<dbReference type="RefSeq" id="WP_343785624.1">
    <property type="nucleotide sequence ID" value="NZ_BAAAFH010000003.1"/>
</dbReference>
<keyword evidence="7" id="KW-1185">Reference proteome</keyword>
<dbReference type="InterPro" id="IPR023214">
    <property type="entry name" value="HAD_sf"/>
</dbReference>
<dbReference type="NCBIfam" id="TIGR01509">
    <property type="entry name" value="HAD-SF-IA-v3"/>
    <property type="match status" value="1"/>
</dbReference>
<gene>
    <name evidence="6" type="primary">hxpB_2</name>
    <name evidence="6" type="ORF">GCM10009118_11260</name>
</gene>
<evidence type="ECO:0000256" key="4">
    <source>
        <dbReference type="ARBA" id="ARBA00022842"/>
    </source>
</evidence>
<evidence type="ECO:0000313" key="7">
    <source>
        <dbReference type="Proteomes" id="UP001501126"/>
    </source>
</evidence>
<name>A0ABP3Y239_9FLAO</name>
<dbReference type="PRINTS" id="PR00413">
    <property type="entry name" value="HADHALOGNASE"/>
</dbReference>
<evidence type="ECO:0000256" key="3">
    <source>
        <dbReference type="ARBA" id="ARBA00022723"/>
    </source>
</evidence>
<dbReference type="Gene3D" id="3.40.50.1000">
    <property type="entry name" value="HAD superfamily/HAD-like"/>
    <property type="match status" value="1"/>
</dbReference>
<comment type="similarity">
    <text evidence="2">Belongs to the HAD-like hydrolase superfamily. CbbY/CbbZ/Gph/YieH family.</text>
</comment>